<sequence length="252" mass="28374">MSGYGGVLEETVEAFEEQLSGAAAFSEAEHTLWRHKGPVGKLHNLVVDVRRSDHLTYLLRSIQRAEFDTSSDSRVRARKPLDLSMDNDTRWLFQLYIIRRAIKPSPVSRTADLKASRTGSVRKSAKKPRICLEDNQLTANDWDVLEHLAKLLGFYEDAVKILEGDGQQRKRKRGWVGSYGNVWEVVQGFEFLLGVPEDYKQLSSGMPDPEHFRINVKTTISSPFANGAGLRNDSADVSRVCVKFCGRGYELG</sequence>
<evidence type="ECO:0000313" key="1">
    <source>
        <dbReference type="EMBL" id="KAH0968106.1"/>
    </source>
</evidence>
<dbReference type="SUPFAM" id="SSF53098">
    <property type="entry name" value="Ribonuclease H-like"/>
    <property type="match status" value="1"/>
</dbReference>
<protein>
    <submittedName>
        <fullName evidence="1">Restless-like transposase</fullName>
    </submittedName>
</protein>
<proteinExistence type="predicted"/>
<name>A0A9P8SPD6_9HYPO</name>
<dbReference type="OrthoDB" id="5088237at2759"/>
<dbReference type="RefSeq" id="XP_044725619.1">
    <property type="nucleotide sequence ID" value="XM_044859219.1"/>
</dbReference>
<dbReference type="Proteomes" id="UP000824596">
    <property type="component" value="Unassembled WGS sequence"/>
</dbReference>
<dbReference type="GeneID" id="68349877"/>
<keyword evidence="2" id="KW-1185">Reference proteome</keyword>
<dbReference type="EMBL" id="JAIZPD010000001">
    <property type="protein sequence ID" value="KAH0968106.1"/>
    <property type="molecule type" value="Genomic_DNA"/>
</dbReference>
<reference evidence="1" key="1">
    <citation type="submission" date="2021-09" db="EMBL/GenBank/DDBJ databases">
        <title>A high-quality genome of the endoparasitic fungus Hirsutella rhossiliensis with a comparison of Hirsutella genomes reveals transposable elements contributing to genome size variation.</title>
        <authorList>
            <person name="Lin R."/>
            <person name="Jiao Y."/>
            <person name="Sun X."/>
            <person name="Ling J."/>
            <person name="Xie B."/>
            <person name="Cheng X."/>
        </authorList>
    </citation>
    <scope>NUCLEOTIDE SEQUENCE</scope>
    <source>
        <strain evidence="1">HR02</strain>
    </source>
</reference>
<comment type="caution">
    <text evidence="1">The sequence shown here is derived from an EMBL/GenBank/DDBJ whole genome shotgun (WGS) entry which is preliminary data.</text>
</comment>
<evidence type="ECO:0000313" key="2">
    <source>
        <dbReference type="Proteomes" id="UP000824596"/>
    </source>
</evidence>
<accession>A0A9P8SPD6</accession>
<dbReference type="AlphaFoldDB" id="A0A9P8SPD6"/>
<organism evidence="1 2">
    <name type="scientific">Hirsutella rhossiliensis</name>
    <dbReference type="NCBI Taxonomy" id="111463"/>
    <lineage>
        <taxon>Eukaryota</taxon>
        <taxon>Fungi</taxon>
        <taxon>Dikarya</taxon>
        <taxon>Ascomycota</taxon>
        <taxon>Pezizomycotina</taxon>
        <taxon>Sordariomycetes</taxon>
        <taxon>Hypocreomycetidae</taxon>
        <taxon>Hypocreales</taxon>
        <taxon>Ophiocordycipitaceae</taxon>
        <taxon>Hirsutella</taxon>
    </lineage>
</organism>
<dbReference type="InterPro" id="IPR012337">
    <property type="entry name" value="RNaseH-like_sf"/>
</dbReference>
<gene>
    <name evidence="1" type="ORF">HRG_00748</name>
</gene>